<protein>
    <recommendedName>
        <fullName evidence="1">Protein kinase domain-containing protein</fullName>
    </recommendedName>
</protein>
<dbReference type="PANTHER" id="PTHR44167">
    <property type="entry name" value="OVARIAN-SPECIFIC SERINE/THREONINE-PROTEIN KINASE LOK-RELATED"/>
    <property type="match status" value="1"/>
</dbReference>
<dbReference type="Pfam" id="PF00069">
    <property type="entry name" value="Pkinase"/>
    <property type="match status" value="1"/>
</dbReference>
<keyword evidence="3" id="KW-1185">Reference proteome</keyword>
<dbReference type="SUPFAM" id="SSF56112">
    <property type="entry name" value="Protein kinase-like (PK-like)"/>
    <property type="match status" value="1"/>
</dbReference>
<dbReference type="STRING" id="45076.Lwor_2070"/>
<dbReference type="Gene3D" id="1.10.510.10">
    <property type="entry name" value="Transferase(Phosphotransferase) domain 1"/>
    <property type="match status" value="1"/>
</dbReference>
<dbReference type="InterPro" id="IPR008271">
    <property type="entry name" value="Ser/Thr_kinase_AS"/>
</dbReference>
<dbReference type="AlphaFoldDB" id="A0A0W1A675"/>
<dbReference type="PROSITE" id="PS00108">
    <property type="entry name" value="PROTEIN_KINASE_ST"/>
    <property type="match status" value="1"/>
</dbReference>
<dbReference type="GO" id="GO:0004672">
    <property type="term" value="F:protein kinase activity"/>
    <property type="evidence" value="ECO:0007669"/>
    <property type="project" value="InterPro"/>
</dbReference>
<sequence>MPKLTINPTQLTPEQMDLFIEVLLSYSDTKVWIKKEQYISGLGYSLELTHTILQRMRKKNEDGSRRSGCRYEILHNIPLCKKDAVEIYKSLATLSPDDDNGNRLKIKKPEKKRIIKIQNPAKISLELETALRIIKQEALILEKLPHLSGKPLVTDFSLKQTYMYNTMRRLPGKELFDILLDDVEGRVVLSTDQRFALSYAVLNAYVNQVYNHDLVHRDIKLENILVSMTPSITVNIIDYGYAKPKDVTDGLTCGTLAYTAPEIFRNVEISSASDVYSLARVLGLIWGDYLGYYVYQGNATLYFRNYAGHFPYSRLFQEGTMPDITAAEKAKIKNTLEKMSAYKPDNRINVTEALAVFADLTAHRPPDLSHYPSTVEAVDEAAEQFLPNPPKSLIAIHEQLAGLRKKINWLIDHEYYDMAPLVIFACLGLSMETTAFEQSFQASPLEKALFDKYTIRCQEHLELLYSMLNQHQNDSADIFKKLRINVNLLAGYIKLGYANYKQIEKIGFFAPPKSQRQTEILELTLADSSSEHQPKC</sequence>
<evidence type="ECO:0000313" key="3">
    <source>
        <dbReference type="Proteomes" id="UP000054662"/>
    </source>
</evidence>
<dbReference type="SMART" id="SM00220">
    <property type="entry name" value="S_TKc"/>
    <property type="match status" value="1"/>
</dbReference>
<feature type="domain" description="Protein kinase" evidence="1">
    <location>
        <begin position="56"/>
        <end position="360"/>
    </location>
</feature>
<dbReference type="EMBL" id="LNZC01000027">
    <property type="protein sequence ID" value="KTD76845.1"/>
    <property type="molecule type" value="Genomic_DNA"/>
</dbReference>
<dbReference type="InterPro" id="IPR011009">
    <property type="entry name" value="Kinase-like_dom_sf"/>
</dbReference>
<proteinExistence type="predicted"/>
<reference evidence="2 3" key="1">
    <citation type="submission" date="2015-11" db="EMBL/GenBank/DDBJ databases">
        <title>Genomic analysis of 38 Legionella species identifies large and diverse effector repertoires.</title>
        <authorList>
            <person name="Burstein D."/>
            <person name="Amaro F."/>
            <person name="Zusman T."/>
            <person name="Lifshitz Z."/>
            <person name="Cohen O."/>
            <person name="Gilbert J.A."/>
            <person name="Pupko T."/>
            <person name="Shuman H.A."/>
            <person name="Segal G."/>
        </authorList>
    </citation>
    <scope>NUCLEOTIDE SEQUENCE [LARGE SCALE GENOMIC DNA]</scope>
    <source>
        <strain evidence="2 3">ATCC 49508</strain>
    </source>
</reference>
<organism evidence="2 3">
    <name type="scientific">Legionella worsleiensis</name>
    <dbReference type="NCBI Taxonomy" id="45076"/>
    <lineage>
        <taxon>Bacteria</taxon>
        <taxon>Pseudomonadati</taxon>
        <taxon>Pseudomonadota</taxon>
        <taxon>Gammaproteobacteria</taxon>
        <taxon>Legionellales</taxon>
        <taxon>Legionellaceae</taxon>
        <taxon>Legionella</taxon>
    </lineage>
</organism>
<name>A0A0W1A675_9GAMM</name>
<dbReference type="RefSeq" id="WP_058493835.1">
    <property type="nucleotide sequence ID" value="NZ_CBCRUR010000031.1"/>
</dbReference>
<gene>
    <name evidence="2" type="ORF">Lwor_2070</name>
</gene>
<dbReference type="PANTHER" id="PTHR44167:SF24">
    <property type="entry name" value="SERINE_THREONINE-PROTEIN KINASE CHK2"/>
    <property type="match status" value="1"/>
</dbReference>
<dbReference type="InterPro" id="IPR000719">
    <property type="entry name" value="Prot_kinase_dom"/>
</dbReference>
<evidence type="ECO:0000313" key="2">
    <source>
        <dbReference type="EMBL" id="KTD76845.1"/>
    </source>
</evidence>
<dbReference type="Proteomes" id="UP000054662">
    <property type="component" value="Unassembled WGS sequence"/>
</dbReference>
<dbReference type="PROSITE" id="PS50011">
    <property type="entry name" value="PROTEIN_KINASE_DOM"/>
    <property type="match status" value="1"/>
</dbReference>
<dbReference type="PATRIC" id="fig|45076.6.peg.2267"/>
<dbReference type="OrthoDB" id="4103069at2"/>
<dbReference type="GO" id="GO:0005524">
    <property type="term" value="F:ATP binding"/>
    <property type="evidence" value="ECO:0007669"/>
    <property type="project" value="InterPro"/>
</dbReference>
<comment type="caution">
    <text evidence="2">The sequence shown here is derived from an EMBL/GenBank/DDBJ whole genome shotgun (WGS) entry which is preliminary data.</text>
</comment>
<evidence type="ECO:0000259" key="1">
    <source>
        <dbReference type="PROSITE" id="PS50011"/>
    </source>
</evidence>
<accession>A0A0W1A675</accession>